<proteinExistence type="predicted"/>
<dbReference type="AlphaFoldDB" id="A0A366LE21"/>
<evidence type="ECO:0000313" key="2">
    <source>
        <dbReference type="Proteomes" id="UP000252081"/>
    </source>
</evidence>
<organism evidence="1 2">
    <name type="scientific">Pedobacter miscanthi</name>
    <dbReference type="NCBI Taxonomy" id="2259170"/>
    <lineage>
        <taxon>Bacteria</taxon>
        <taxon>Pseudomonadati</taxon>
        <taxon>Bacteroidota</taxon>
        <taxon>Sphingobacteriia</taxon>
        <taxon>Sphingobacteriales</taxon>
        <taxon>Sphingobacteriaceae</taxon>
        <taxon>Pedobacter</taxon>
    </lineage>
</organism>
<protein>
    <submittedName>
        <fullName evidence="1">Uncharacterized protein</fullName>
    </submittedName>
</protein>
<dbReference type="OrthoDB" id="86940at2"/>
<gene>
    <name evidence="1" type="ORF">DRW42_01320</name>
</gene>
<accession>A0A366LE21</accession>
<dbReference type="Proteomes" id="UP000252081">
    <property type="component" value="Unassembled WGS sequence"/>
</dbReference>
<keyword evidence="2" id="KW-1185">Reference proteome</keyword>
<name>A0A366LE21_9SPHI</name>
<dbReference type="EMBL" id="QNQU01000001">
    <property type="protein sequence ID" value="RBQ12107.1"/>
    <property type="molecule type" value="Genomic_DNA"/>
</dbReference>
<reference evidence="1 2" key="1">
    <citation type="submission" date="2018-07" db="EMBL/GenBank/DDBJ databases">
        <title>A draft genome of a endophytic bacteria, a new species of Pedobacter.</title>
        <authorList>
            <person name="Zhang Z.D."/>
            <person name="Chen Z.J."/>
        </authorList>
    </citation>
    <scope>NUCLEOTIDE SEQUENCE [LARGE SCALE GENOMIC DNA]</scope>
    <source>
        <strain evidence="1 2">RS10</strain>
    </source>
</reference>
<comment type="caution">
    <text evidence="1">The sequence shown here is derived from an EMBL/GenBank/DDBJ whole genome shotgun (WGS) entry which is preliminary data.</text>
</comment>
<evidence type="ECO:0000313" key="1">
    <source>
        <dbReference type="EMBL" id="RBQ12107.1"/>
    </source>
</evidence>
<sequence>MNHVASINSTNKLEPGNFVPKGYVLAEQINGDLNGDGLADCVLMVKNTLKNRIVKDPDRGILDRNRRGLIVLLNKKDHYEPVVKNLSCFSSENEDGGVYYAPELMVSIEKGKLYIHYAHGRYGYWKYTFRYGKNDFELIGYDASNNTGPRVDREVSINFLTKRRLEKNNTNEQASGGDEVFEEKWTDISLEGLAKLSEVKDFDDFGEGGW</sequence>